<evidence type="ECO:0000313" key="2">
    <source>
        <dbReference type="Proteomes" id="UP000504606"/>
    </source>
</evidence>
<keyword evidence="2" id="KW-1185">Reference proteome</keyword>
<dbReference type="AlphaFoldDB" id="A0A9C6U8Q0"/>
<feature type="compositionally biased region" description="Basic and acidic residues" evidence="1">
    <location>
        <begin position="256"/>
        <end position="279"/>
    </location>
</feature>
<proteinExistence type="predicted"/>
<feature type="region of interest" description="Disordered" evidence="1">
    <location>
        <begin position="256"/>
        <end position="287"/>
    </location>
</feature>
<organism evidence="2 3">
    <name type="scientific">Frankliniella occidentalis</name>
    <name type="common">Western flower thrips</name>
    <name type="synonym">Euthrips occidentalis</name>
    <dbReference type="NCBI Taxonomy" id="133901"/>
    <lineage>
        <taxon>Eukaryota</taxon>
        <taxon>Metazoa</taxon>
        <taxon>Ecdysozoa</taxon>
        <taxon>Arthropoda</taxon>
        <taxon>Hexapoda</taxon>
        <taxon>Insecta</taxon>
        <taxon>Pterygota</taxon>
        <taxon>Neoptera</taxon>
        <taxon>Paraneoptera</taxon>
        <taxon>Thysanoptera</taxon>
        <taxon>Terebrantia</taxon>
        <taxon>Thripoidea</taxon>
        <taxon>Thripidae</taxon>
        <taxon>Frankliniella</taxon>
    </lineage>
</organism>
<dbReference type="GeneID" id="127749516"/>
<sequence length="375" mass="41488">MSIYKLQEHWEASKELLPVLKPALITHTDLVKFLLDTDGFAVVQDMIGITSELPNISAIVEAKAEVPQPIVYGWTPSPATVVEASKTMSFTAAVDTTEMAPEEITYVESKIPAYNVPGESVYEEKAIPLEKEVETFINVNSNASCTSEENSRGDASSPCGIDGLTDETSIIKSDSGSCSNRLYIDSQETEDPVSNVIEDSTQKSDEPIVISTNSIRVCGEISKKDEAEAHEHCQNETSYQNSMVINAHSPEDEAFKAENDNEKVTSARDSDNLEPHSSEILHSNQNGNALHAENETKETDENQNLQEENIQPRATWKPRAKLLDWACKTFPNHSQAKLWEALTVVRAQNNYTLSGLLLSVIEDRVSVVLLQENEF</sequence>
<protein>
    <submittedName>
        <fullName evidence="3">Uncharacterized protein LOC127749516</fullName>
    </submittedName>
</protein>
<dbReference type="KEGG" id="foc:127749516"/>
<name>A0A9C6U8Q0_FRAOC</name>
<evidence type="ECO:0000313" key="3">
    <source>
        <dbReference type="RefSeq" id="XP_052123938.1"/>
    </source>
</evidence>
<accession>A0A9C6U8Q0</accession>
<feature type="region of interest" description="Disordered" evidence="1">
    <location>
        <begin position="184"/>
        <end position="206"/>
    </location>
</feature>
<gene>
    <name evidence="3" type="primary">LOC127749516</name>
</gene>
<evidence type="ECO:0000256" key="1">
    <source>
        <dbReference type="SAM" id="MobiDB-lite"/>
    </source>
</evidence>
<dbReference type="RefSeq" id="XP_052123938.1">
    <property type="nucleotide sequence ID" value="XM_052267978.1"/>
</dbReference>
<dbReference type="Proteomes" id="UP000504606">
    <property type="component" value="Unplaced"/>
</dbReference>
<reference evidence="3" key="1">
    <citation type="submission" date="2025-08" db="UniProtKB">
        <authorList>
            <consortium name="RefSeq"/>
        </authorList>
    </citation>
    <scope>IDENTIFICATION</scope>
    <source>
        <tissue evidence="3">Whole organism</tissue>
    </source>
</reference>